<dbReference type="EMBL" id="MU971382">
    <property type="protein sequence ID" value="KAK9236693.1"/>
    <property type="molecule type" value="Genomic_DNA"/>
</dbReference>
<evidence type="ECO:0000313" key="1">
    <source>
        <dbReference type="EMBL" id="KAK9236693.1"/>
    </source>
</evidence>
<protein>
    <submittedName>
        <fullName evidence="1">Uncharacterized protein</fullName>
    </submittedName>
</protein>
<sequence length="202" mass="22023">MATVDEDTFCRAFLQLLSNQPLHHHDDYAVDPKLLGARTGLVLLPQMRFPKARKVKSGLQSIPTGSLTVKSLRPPHFSISIAAPYNDIILSIKTKVAEETRLPISALKILAKGKVLPDTRTVEEIVDDQGTASLMVMVAAGATPAPGPEVVAEETKMEAMEIDDDVTDDVWTVIEAAVVGKLGEVKGHQVMDRIRRGYDLTK</sequence>
<gene>
    <name evidence="1" type="ORF">V1525DRAFT_378867</name>
</gene>
<organism evidence="1 2">
    <name type="scientific">Lipomyces kononenkoae</name>
    <name type="common">Yeast</name>
    <dbReference type="NCBI Taxonomy" id="34357"/>
    <lineage>
        <taxon>Eukaryota</taxon>
        <taxon>Fungi</taxon>
        <taxon>Dikarya</taxon>
        <taxon>Ascomycota</taxon>
        <taxon>Saccharomycotina</taxon>
        <taxon>Lipomycetes</taxon>
        <taxon>Lipomycetales</taxon>
        <taxon>Lipomycetaceae</taxon>
        <taxon>Lipomyces</taxon>
    </lineage>
</organism>
<keyword evidence="2" id="KW-1185">Reference proteome</keyword>
<proteinExistence type="predicted"/>
<name>A0ACC3SYI4_LIPKO</name>
<comment type="caution">
    <text evidence="1">The sequence shown here is derived from an EMBL/GenBank/DDBJ whole genome shotgun (WGS) entry which is preliminary data.</text>
</comment>
<evidence type="ECO:0000313" key="2">
    <source>
        <dbReference type="Proteomes" id="UP001433508"/>
    </source>
</evidence>
<reference evidence="2" key="1">
    <citation type="journal article" date="2024" name="Front. Bioeng. Biotechnol.">
        <title>Genome-scale model development and genomic sequencing of the oleaginous clade Lipomyces.</title>
        <authorList>
            <person name="Czajka J.J."/>
            <person name="Han Y."/>
            <person name="Kim J."/>
            <person name="Mondo S.J."/>
            <person name="Hofstad B.A."/>
            <person name="Robles A."/>
            <person name="Haridas S."/>
            <person name="Riley R."/>
            <person name="LaButti K."/>
            <person name="Pangilinan J."/>
            <person name="Andreopoulos W."/>
            <person name="Lipzen A."/>
            <person name="Yan J."/>
            <person name="Wang M."/>
            <person name="Ng V."/>
            <person name="Grigoriev I.V."/>
            <person name="Spatafora J.W."/>
            <person name="Magnuson J.K."/>
            <person name="Baker S.E."/>
            <person name="Pomraning K.R."/>
        </authorList>
    </citation>
    <scope>NUCLEOTIDE SEQUENCE [LARGE SCALE GENOMIC DNA]</scope>
    <source>
        <strain evidence="2">CBS 7786</strain>
    </source>
</reference>
<dbReference type="Proteomes" id="UP001433508">
    <property type="component" value="Unassembled WGS sequence"/>
</dbReference>
<accession>A0ACC3SYI4</accession>